<protein>
    <submittedName>
        <fullName evidence="3">Uncharacterized protein</fullName>
    </submittedName>
</protein>
<dbReference type="Proteomes" id="UP000800094">
    <property type="component" value="Unassembled WGS sequence"/>
</dbReference>
<feature type="transmembrane region" description="Helical" evidence="2">
    <location>
        <begin position="7"/>
        <end position="29"/>
    </location>
</feature>
<feature type="region of interest" description="Disordered" evidence="1">
    <location>
        <begin position="141"/>
        <end position="167"/>
    </location>
</feature>
<keyword evidence="2" id="KW-1133">Transmembrane helix</keyword>
<dbReference type="AlphaFoldDB" id="A0A6A6I0L5"/>
<keyword evidence="4" id="KW-1185">Reference proteome</keyword>
<organism evidence="3 4">
    <name type="scientific">Trematosphaeria pertusa</name>
    <dbReference type="NCBI Taxonomy" id="390896"/>
    <lineage>
        <taxon>Eukaryota</taxon>
        <taxon>Fungi</taxon>
        <taxon>Dikarya</taxon>
        <taxon>Ascomycota</taxon>
        <taxon>Pezizomycotina</taxon>
        <taxon>Dothideomycetes</taxon>
        <taxon>Pleosporomycetidae</taxon>
        <taxon>Pleosporales</taxon>
        <taxon>Massarineae</taxon>
        <taxon>Trematosphaeriaceae</taxon>
        <taxon>Trematosphaeria</taxon>
    </lineage>
</organism>
<accession>A0A6A6I0L5</accession>
<evidence type="ECO:0000256" key="1">
    <source>
        <dbReference type="SAM" id="MobiDB-lite"/>
    </source>
</evidence>
<feature type="compositionally biased region" description="Low complexity" evidence="1">
    <location>
        <begin position="574"/>
        <end position="592"/>
    </location>
</feature>
<name>A0A6A6I0L5_9PLEO</name>
<dbReference type="OrthoDB" id="5245206at2759"/>
<dbReference type="RefSeq" id="XP_033678526.1">
    <property type="nucleotide sequence ID" value="XM_033819496.1"/>
</dbReference>
<proteinExistence type="predicted"/>
<evidence type="ECO:0000256" key="2">
    <source>
        <dbReference type="SAM" id="Phobius"/>
    </source>
</evidence>
<gene>
    <name evidence="3" type="ORF">BU26DRAFT_119050</name>
</gene>
<evidence type="ECO:0000313" key="4">
    <source>
        <dbReference type="Proteomes" id="UP000800094"/>
    </source>
</evidence>
<keyword evidence="2" id="KW-0812">Transmembrane</keyword>
<dbReference type="EMBL" id="ML987205">
    <property type="protein sequence ID" value="KAF2243522.1"/>
    <property type="molecule type" value="Genomic_DNA"/>
</dbReference>
<feature type="region of interest" description="Disordered" evidence="1">
    <location>
        <begin position="532"/>
        <end position="592"/>
    </location>
</feature>
<sequence length="660" mass="72254">MRTRDIIAVSVVLGFSFLSAMVLVARFLWVHKSTKDQSDTPSEYSVDAVPPHNSLLSRDRALLRLFTPKRNRGQWVPTLSGIIKAGDEGVYSSALFDGLHSHLGRLPLETLYDAFANELRRRPMAERSSYPSEISKFLAATRHPQRRRSLRTGKLGRPELPPRPQRNSIDLAEMGLNRARSRRTSPVLISTFNSLPSESENQTPVHELWADGLQHAQYFEGRTGITVTAAELSALSIILGSALQIELFQDLKDNEKPEHRSSLGKGAFGISISGAPTDDGNYHISLTQHKRSVSQLPARGSGYSTLHAKHLASGFLPFSQDRKTVSSILITNATLETLRSGTCLHLQKNTPQTPGSRFLTTLPNSKEPNFHVLSPAPASTSTPPLLHAIAALPFTGGLAPLATTPLINTVRFVASGGLPPGRLLQRLEALVDKVHRQAPSLQLFGALLEDSNAGILFRERERLGKLAAGGSINEALADKVARMHRYTTLLERLTCLVPDMKPHDALAAVREATKQQIERAYEDAVAAYSLQKDTESWSTTSTTTPDSKRLSRASNRGSVRRSNKRSSTSSDNITPSTPASPASLTSPRPSSTFARPSLGTLVEQVLKASLPLDVETVALVARMVLVAWTFSVDGVAWEKDEEGWRVPDLGNTGLEKMYMW</sequence>
<keyword evidence="2" id="KW-0472">Membrane</keyword>
<reference evidence="3" key="1">
    <citation type="journal article" date="2020" name="Stud. Mycol.">
        <title>101 Dothideomycetes genomes: a test case for predicting lifestyles and emergence of pathogens.</title>
        <authorList>
            <person name="Haridas S."/>
            <person name="Albert R."/>
            <person name="Binder M."/>
            <person name="Bloem J."/>
            <person name="Labutti K."/>
            <person name="Salamov A."/>
            <person name="Andreopoulos B."/>
            <person name="Baker S."/>
            <person name="Barry K."/>
            <person name="Bills G."/>
            <person name="Bluhm B."/>
            <person name="Cannon C."/>
            <person name="Castanera R."/>
            <person name="Culley D."/>
            <person name="Daum C."/>
            <person name="Ezra D."/>
            <person name="Gonzalez J."/>
            <person name="Henrissat B."/>
            <person name="Kuo A."/>
            <person name="Liang C."/>
            <person name="Lipzen A."/>
            <person name="Lutzoni F."/>
            <person name="Magnuson J."/>
            <person name="Mondo S."/>
            <person name="Nolan M."/>
            <person name="Ohm R."/>
            <person name="Pangilinan J."/>
            <person name="Park H.-J."/>
            <person name="Ramirez L."/>
            <person name="Alfaro M."/>
            <person name="Sun H."/>
            <person name="Tritt A."/>
            <person name="Yoshinaga Y."/>
            <person name="Zwiers L.-H."/>
            <person name="Turgeon B."/>
            <person name="Goodwin S."/>
            <person name="Spatafora J."/>
            <person name="Crous P."/>
            <person name="Grigoriev I."/>
        </authorList>
    </citation>
    <scope>NUCLEOTIDE SEQUENCE</scope>
    <source>
        <strain evidence="3">CBS 122368</strain>
    </source>
</reference>
<evidence type="ECO:0000313" key="3">
    <source>
        <dbReference type="EMBL" id="KAF2243522.1"/>
    </source>
</evidence>
<dbReference type="GeneID" id="54572826"/>